<evidence type="ECO:0000313" key="2">
    <source>
        <dbReference type="Proteomes" id="UP001165780"/>
    </source>
</evidence>
<feature type="compositionally biased region" description="Pro residues" evidence="1">
    <location>
        <begin position="250"/>
        <end position="260"/>
    </location>
</feature>
<sequence length="336" mass="33682">MPCGHLFGPHGGLPQVWSMPEGDCPSGPRSPPSPATAARAHTPRTPVSLLPPPPPQLDARTRVLPASCARSAAPWPARSRGPPARGYPSARLCRPPPPPRCPRPGPPPPGGSGSLRSSRPGGTGVHAAGLGFGAPSPCCPPPTWRSRARGPGFRDAGVVGVLGCPALPPARSPSPGGGGAPGSRRAGVTGSGRAGTAAGWAPGRRAGALLQTRALMRAPRRGLSPWLPSGRAGGRFAPPLRAAVTAGRAPSPPLPPPRPPARAATCGPPSRMLARGIALRLPPAAPLCPAAAALGLPCALPFAAGLGEGQSKGSTGLARAVCHQSNEVQAWRSCRS</sequence>
<feature type="region of interest" description="Disordered" evidence="1">
    <location>
        <begin position="164"/>
        <end position="204"/>
    </location>
</feature>
<protein>
    <submittedName>
        <fullName evidence="3">Basic salivary proline-rich protein 2-like</fullName>
    </submittedName>
</protein>
<dbReference type="KEGG" id="ppad:109248809"/>
<feature type="compositionally biased region" description="Pro residues" evidence="1">
    <location>
        <begin position="94"/>
        <end position="110"/>
    </location>
</feature>
<dbReference type="AlphaFoldDB" id="A0A9V1E551"/>
<feature type="compositionally biased region" description="Low complexity" evidence="1">
    <location>
        <begin position="35"/>
        <end position="48"/>
    </location>
</feature>
<dbReference type="GeneID" id="109248809"/>
<gene>
    <name evidence="3" type="primary">LOC109248809</name>
</gene>
<dbReference type="PRINTS" id="PR01217">
    <property type="entry name" value="PRICHEXTENSN"/>
</dbReference>
<keyword evidence="2" id="KW-1185">Reference proteome</keyword>
<feature type="region of interest" description="Disordered" evidence="1">
    <location>
        <begin position="1"/>
        <end position="151"/>
    </location>
</feature>
<feature type="region of interest" description="Disordered" evidence="1">
    <location>
        <begin position="245"/>
        <end position="268"/>
    </location>
</feature>
<feature type="compositionally biased region" description="Low complexity" evidence="1">
    <location>
        <begin position="65"/>
        <end position="93"/>
    </location>
</feature>
<feature type="compositionally biased region" description="Low complexity" evidence="1">
    <location>
        <begin position="194"/>
        <end position="204"/>
    </location>
</feature>
<proteinExistence type="predicted"/>
<evidence type="ECO:0000313" key="3">
    <source>
        <dbReference type="RefSeq" id="XP_019274366.2"/>
    </source>
</evidence>
<reference evidence="3" key="1">
    <citation type="submission" date="2025-08" db="UniProtKB">
        <authorList>
            <consortium name="RefSeq"/>
        </authorList>
    </citation>
    <scope>IDENTIFICATION</scope>
    <source>
        <tissue evidence="3">Whole blood</tissue>
    </source>
</reference>
<dbReference type="RefSeq" id="XP_019274366.2">
    <property type="nucleotide sequence ID" value="XM_019418821.2"/>
</dbReference>
<organism evidence="2 3">
    <name type="scientific">Panthera pardus</name>
    <name type="common">Leopard</name>
    <name type="synonym">Felis pardus</name>
    <dbReference type="NCBI Taxonomy" id="9691"/>
    <lineage>
        <taxon>Eukaryota</taxon>
        <taxon>Metazoa</taxon>
        <taxon>Chordata</taxon>
        <taxon>Craniata</taxon>
        <taxon>Vertebrata</taxon>
        <taxon>Euteleostomi</taxon>
        <taxon>Mammalia</taxon>
        <taxon>Eutheria</taxon>
        <taxon>Laurasiatheria</taxon>
        <taxon>Carnivora</taxon>
        <taxon>Feliformia</taxon>
        <taxon>Felidae</taxon>
        <taxon>Pantherinae</taxon>
        <taxon>Panthera</taxon>
    </lineage>
</organism>
<accession>A0A9V1E551</accession>
<name>A0A9V1E551_PANPR</name>
<evidence type="ECO:0000256" key="1">
    <source>
        <dbReference type="SAM" id="MobiDB-lite"/>
    </source>
</evidence>
<dbReference type="Proteomes" id="UP001165780">
    <property type="component" value="Unplaced"/>
</dbReference>